<protein>
    <submittedName>
        <fullName evidence="4">NifU family protein</fullName>
    </submittedName>
    <submittedName>
        <fullName evidence="3">NifU-like domain protein</fullName>
    </submittedName>
</protein>
<dbReference type="InterPro" id="IPR001075">
    <property type="entry name" value="NIF_FeS_clus_asmbl_NifU_C"/>
</dbReference>
<dbReference type="PANTHER" id="PTHR11178:SF1">
    <property type="entry name" value="NFU1 IRON-SULFUR CLUSTER SCAFFOLD HOMOLOG, MITOCHONDRIAL"/>
    <property type="match status" value="1"/>
</dbReference>
<dbReference type="GO" id="GO:0051536">
    <property type="term" value="F:iron-sulfur cluster binding"/>
    <property type="evidence" value="ECO:0007669"/>
    <property type="project" value="InterPro"/>
</dbReference>
<comment type="caution">
    <text evidence="3">The sequence shown here is derived from an EMBL/GenBank/DDBJ whole genome shotgun (WGS) entry which is preliminary data.</text>
</comment>
<evidence type="ECO:0000313" key="6">
    <source>
        <dbReference type="Proteomes" id="UP000238565"/>
    </source>
</evidence>
<dbReference type="STRING" id="237258.SAMN04489756_106148"/>
<dbReference type="OrthoDB" id="9796965at2"/>
<dbReference type="Proteomes" id="UP000095601">
    <property type="component" value="Unassembled WGS sequence"/>
</dbReference>
<dbReference type="KEGG" id="cnr:EB819_01385"/>
<evidence type="ECO:0000259" key="2">
    <source>
        <dbReference type="Pfam" id="PF01106"/>
    </source>
</evidence>
<comment type="similarity">
    <text evidence="1">Belongs to the NifU family.</text>
</comment>
<dbReference type="Gene3D" id="3.30.300.130">
    <property type="entry name" value="Fe-S cluster assembly (FSCA)"/>
    <property type="match status" value="1"/>
</dbReference>
<evidence type="ECO:0000313" key="5">
    <source>
        <dbReference type="Proteomes" id="UP000095601"/>
    </source>
</evidence>
<dbReference type="EMBL" id="PTPZ01000003">
    <property type="protein sequence ID" value="PPZ91519.1"/>
    <property type="molecule type" value="Genomic_DNA"/>
</dbReference>
<dbReference type="EMBL" id="MKGI01000012">
    <property type="protein sequence ID" value="OEL12103.1"/>
    <property type="molecule type" value="Genomic_DNA"/>
</dbReference>
<dbReference type="SUPFAM" id="SSF117916">
    <property type="entry name" value="Fe-S cluster assembly (FSCA) domain-like"/>
    <property type="match status" value="1"/>
</dbReference>
<accession>A0A1E5UGT5</accession>
<dbReference type="InterPro" id="IPR034904">
    <property type="entry name" value="FSCA_dom_sf"/>
</dbReference>
<reference evidence="3 5" key="1">
    <citation type="submission" date="2016-09" db="EMBL/GenBank/DDBJ databases">
        <authorList>
            <person name="Capua I."/>
            <person name="De Benedictis P."/>
            <person name="Joannis T."/>
            <person name="Lombin L.H."/>
            <person name="Cattoli G."/>
        </authorList>
    </citation>
    <scope>NUCLEOTIDE SEQUENCE [LARGE SCALE GENOMIC DNA]</scope>
    <source>
        <strain evidence="3 5">NRS-1</strain>
    </source>
</reference>
<proteinExistence type="inferred from homology"/>
<dbReference type="PATRIC" id="fig|237258.4.peg.1512"/>
<evidence type="ECO:0000313" key="3">
    <source>
        <dbReference type="EMBL" id="OEL12103.1"/>
    </source>
</evidence>
<dbReference type="Proteomes" id="UP000238565">
    <property type="component" value="Unassembled WGS sequence"/>
</dbReference>
<dbReference type="GO" id="GO:0016226">
    <property type="term" value="P:iron-sulfur cluster assembly"/>
    <property type="evidence" value="ECO:0007669"/>
    <property type="project" value="InterPro"/>
</dbReference>
<name>A0A1E5UGT5_9FLAO</name>
<dbReference type="RefSeq" id="WP_069797210.1">
    <property type="nucleotide sequence ID" value="NZ_CP034157.1"/>
</dbReference>
<gene>
    <name evidence="3" type="ORF">BHF72_1561</name>
    <name evidence="4" type="ORF">C3729_05435</name>
</gene>
<organism evidence="3 5">
    <name type="scientific">Cloacibacterium normanense</name>
    <dbReference type="NCBI Taxonomy" id="237258"/>
    <lineage>
        <taxon>Bacteria</taxon>
        <taxon>Pseudomonadati</taxon>
        <taxon>Bacteroidota</taxon>
        <taxon>Flavobacteriia</taxon>
        <taxon>Flavobacteriales</taxon>
        <taxon>Weeksellaceae</taxon>
    </lineage>
</organism>
<keyword evidence="5" id="KW-1185">Reference proteome</keyword>
<dbReference type="PANTHER" id="PTHR11178">
    <property type="entry name" value="IRON-SULFUR CLUSTER SCAFFOLD PROTEIN NFU-RELATED"/>
    <property type="match status" value="1"/>
</dbReference>
<evidence type="ECO:0000313" key="4">
    <source>
        <dbReference type="EMBL" id="PPZ91519.1"/>
    </source>
</evidence>
<evidence type="ECO:0000256" key="1">
    <source>
        <dbReference type="ARBA" id="ARBA00006420"/>
    </source>
</evidence>
<feature type="domain" description="NIF system FeS cluster assembly NifU C-terminal" evidence="2">
    <location>
        <begin position="15"/>
        <end position="80"/>
    </location>
</feature>
<reference evidence="4 6" key="2">
    <citation type="submission" date="2018-02" db="EMBL/GenBank/DDBJ databases">
        <title>Draft genome sequence of bacterial isolates from marine environment.</title>
        <authorList>
            <person name="Singh S.K."/>
            <person name="Hill R."/>
            <person name="Major S."/>
            <person name="Cai H."/>
            <person name="Li Y."/>
        </authorList>
    </citation>
    <scope>NUCLEOTIDE SEQUENCE [LARGE SCALE GENOMIC DNA]</scope>
    <source>
        <strain evidence="4 6">IMET F</strain>
    </source>
</reference>
<dbReference type="AlphaFoldDB" id="A0A1E5UGT5"/>
<dbReference type="Pfam" id="PF01106">
    <property type="entry name" value="NifU"/>
    <property type="match status" value="1"/>
</dbReference>
<sequence>MNKDKLTHEEIVTKVMEALESIRPFLNNDGGDIELVDVIDNRVMVKLQGNCSGCPMSFSTMKLGVENTIKQFVPSIKEVVSVD</sequence>
<dbReference type="GO" id="GO:0005506">
    <property type="term" value="F:iron ion binding"/>
    <property type="evidence" value="ECO:0007669"/>
    <property type="project" value="InterPro"/>
</dbReference>